<keyword evidence="1" id="KW-1133">Transmembrane helix</keyword>
<reference evidence="2 3" key="1">
    <citation type="submission" date="2018-10" db="EMBL/GenBank/DDBJ databases">
        <title>A high-quality apple genome assembly.</title>
        <authorList>
            <person name="Hu J."/>
        </authorList>
    </citation>
    <scope>NUCLEOTIDE SEQUENCE [LARGE SCALE GENOMIC DNA]</scope>
    <source>
        <strain evidence="3">cv. HFTH1</strain>
        <tissue evidence="2">Young leaf</tissue>
    </source>
</reference>
<gene>
    <name evidence="2" type="ORF">DVH24_006308</name>
</gene>
<keyword evidence="3" id="KW-1185">Reference proteome</keyword>
<keyword evidence="1" id="KW-0472">Membrane</keyword>
<sequence>MRSGDLSAITTDPRFHEWERGQQSKKSMGTHHCAQTLSLDVEVSPPLTQSSDSCLFMVGQGVGPWMCSASSIMCLHVLIHKISTICILDFLLFGLVLILSAILTPHSLSLTQFKALPTFSHKLLKHSSSQTSQIPHSVQKYLGNYNQMMNLRFTWFMLLRVNCSYGP</sequence>
<keyword evidence="1" id="KW-0812">Transmembrane</keyword>
<dbReference type="Proteomes" id="UP000290289">
    <property type="component" value="Chromosome 2"/>
</dbReference>
<comment type="caution">
    <text evidence="2">The sequence shown here is derived from an EMBL/GenBank/DDBJ whole genome shotgun (WGS) entry which is preliminary data.</text>
</comment>
<evidence type="ECO:0000313" key="3">
    <source>
        <dbReference type="Proteomes" id="UP000290289"/>
    </source>
</evidence>
<organism evidence="2 3">
    <name type="scientific">Malus domestica</name>
    <name type="common">Apple</name>
    <name type="synonym">Pyrus malus</name>
    <dbReference type="NCBI Taxonomy" id="3750"/>
    <lineage>
        <taxon>Eukaryota</taxon>
        <taxon>Viridiplantae</taxon>
        <taxon>Streptophyta</taxon>
        <taxon>Embryophyta</taxon>
        <taxon>Tracheophyta</taxon>
        <taxon>Spermatophyta</taxon>
        <taxon>Magnoliopsida</taxon>
        <taxon>eudicotyledons</taxon>
        <taxon>Gunneridae</taxon>
        <taxon>Pentapetalae</taxon>
        <taxon>rosids</taxon>
        <taxon>fabids</taxon>
        <taxon>Rosales</taxon>
        <taxon>Rosaceae</taxon>
        <taxon>Amygdaloideae</taxon>
        <taxon>Maleae</taxon>
        <taxon>Malus</taxon>
    </lineage>
</organism>
<accession>A0A498KCA5</accession>
<name>A0A498KCA5_MALDO</name>
<feature type="transmembrane region" description="Helical" evidence="1">
    <location>
        <begin position="82"/>
        <end position="103"/>
    </location>
</feature>
<dbReference type="AlphaFoldDB" id="A0A498KCA5"/>
<evidence type="ECO:0000313" key="2">
    <source>
        <dbReference type="EMBL" id="RXI05051.1"/>
    </source>
</evidence>
<protein>
    <submittedName>
        <fullName evidence="2">Uncharacterized protein</fullName>
    </submittedName>
</protein>
<dbReference type="EMBL" id="RDQH01000328">
    <property type="protein sequence ID" value="RXI05051.1"/>
    <property type="molecule type" value="Genomic_DNA"/>
</dbReference>
<proteinExistence type="predicted"/>
<evidence type="ECO:0000256" key="1">
    <source>
        <dbReference type="SAM" id="Phobius"/>
    </source>
</evidence>